<dbReference type="EMBL" id="KV878986">
    <property type="protein sequence ID" value="OJJ96244.1"/>
    <property type="molecule type" value="Genomic_DNA"/>
</dbReference>
<dbReference type="OrthoDB" id="3549294at2759"/>
<name>A0A1L9WJB2_ASPA1</name>
<proteinExistence type="predicted"/>
<keyword evidence="2" id="KW-1185">Reference proteome</keyword>
<dbReference type="AlphaFoldDB" id="A0A1L9WJB2"/>
<gene>
    <name evidence="1" type="ORF">ASPACDRAFT_125807</name>
</gene>
<evidence type="ECO:0000313" key="2">
    <source>
        <dbReference type="Proteomes" id="UP000184546"/>
    </source>
</evidence>
<dbReference type="RefSeq" id="XP_020052584.1">
    <property type="nucleotide sequence ID" value="XM_020196849.1"/>
</dbReference>
<organism evidence="1 2">
    <name type="scientific">Aspergillus aculeatus (strain ATCC 16872 / CBS 172.66 / WB 5094)</name>
    <dbReference type="NCBI Taxonomy" id="690307"/>
    <lineage>
        <taxon>Eukaryota</taxon>
        <taxon>Fungi</taxon>
        <taxon>Dikarya</taxon>
        <taxon>Ascomycota</taxon>
        <taxon>Pezizomycotina</taxon>
        <taxon>Eurotiomycetes</taxon>
        <taxon>Eurotiomycetidae</taxon>
        <taxon>Eurotiales</taxon>
        <taxon>Aspergillaceae</taxon>
        <taxon>Aspergillus</taxon>
        <taxon>Aspergillus subgen. Circumdati</taxon>
    </lineage>
</organism>
<protein>
    <submittedName>
        <fullName evidence="1">Uncharacterized protein</fullName>
    </submittedName>
</protein>
<reference evidence="2" key="1">
    <citation type="journal article" date="2017" name="Genome Biol.">
        <title>Comparative genomics reveals high biological diversity and specific adaptations in the industrially and medically important fungal genus Aspergillus.</title>
        <authorList>
            <person name="de Vries R.P."/>
            <person name="Riley R."/>
            <person name="Wiebenga A."/>
            <person name="Aguilar-Osorio G."/>
            <person name="Amillis S."/>
            <person name="Uchima C.A."/>
            <person name="Anderluh G."/>
            <person name="Asadollahi M."/>
            <person name="Askin M."/>
            <person name="Barry K."/>
            <person name="Battaglia E."/>
            <person name="Bayram O."/>
            <person name="Benocci T."/>
            <person name="Braus-Stromeyer S.A."/>
            <person name="Caldana C."/>
            <person name="Canovas D."/>
            <person name="Cerqueira G.C."/>
            <person name="Chen F."/>
            <person name="Chen W."/>
            <person name="Choi C."/>
            <person name="Clum A."/>
            <person name="Dos Santos R.A."/>
            <person name="Damasio A.R."/>
            <person name="Diallinas G."/>
            <person name="Emri T."/>
            <person name="Fekete E."/>
            <person name="Flipphi M."/>
            <person name="Freyberg S."/>
            <person name="Gallo A."/>
            <person name="Gournas C."/>
            <person name="Habgood R."/>
            <person name="Hainaut M."/>
            <person name="Harispe M.L."/>
            <person name="Henrissat B."/>
            <person name="Hilden K.S."/>
            <person name="Hope R."/>
            <person name="Hossain A."/>
            <person name="Karabika E."/>
            <person name="Karaffa L."/>
            <person name="Karanyi Z."/>
            <person name="Krasevec N."/>
            <person name="Kuo A."/>
            <person name="Kusch H."/>
            <person name="LaButti K."/>
            <person name="Lagendijk E.L."/>
            <person name="Lapidus A."/>
            <person name="Levasseur A."/>
            <person name="Lindquist E."/>
            <person name="Lipzen A."/>
            <person name="Logrieco A.F."/>
            <person name="MacCabe A."/>
            <person name="Maekelae M.R."/>
            <person name="Malavazi I."/>
            <person name="Melin P."/>
            <person name="Meyer V."/>
            <person name="Mielnichuk N."/>
            <person name="Miskei M."/>
            <person name="Molnar A.P."/>
            <person name="Mule G."/>
            <person name="Ngan C.Y."/>
            <person name="Orejas M."/>
            <person name="Orosz E."/>
            <person name="Ouedraogo J.P."/>
            <person name="Overkamp K.M."/>
            <person name="Park H.-S."/>
            <person name="Perrone G."/>
            <person name="Piumi F."/>
            <person name="Punt P.J."/>
            <person name="Ram A.F."/>
            <person name="Ramon A."/>
            <person name="Rauscher S."/>
            <person name="Record E."/>
            <person name="Riano-Pachon D.M."/>
            <person name="Robert V."/>
            <person name="Roehrig J."/>
            <person name="Ruller R."/>
            <person name="Salamov A."/>
            <person name="Salih N.S."/>
            <person name="Samson R.A."/>
            <person name="Sandor E."/>
            <person name="Sanguinetti M."/>
            <person name="Schuetze T."/>
            <person name="Sepcic K."/>
            <person name="Shelest E."/>
            <person name="Sherlock G."/>
            <person name="Sophianopoulou V."/>
            <person name="Squina F.M."/>
            <person name="Sun H."/>
            <person name="Susca A."/>
            <person name="Todd R.B."/>
            <person name="Tsang A."/>
            <person name="Unkles S.E."/>
            <person name="van de Wiele N."/>
            <person name="van Rossen-Uffink D."/>
            <person name="Oliveira J.V."/>
            <person name="Vesth T.C."/>
            <person name="Visser J."/>
            <person name="Yu J.-H."/>
            <person name="Zhou M."/>
            <person name="Andersen M.R."/>
            <person name="Archer D.B."/>
            <person name="Baker S.E."/>
            <person name="Benoit I."/>
            <person name="Brakhage A.A."/>
            <person name="Braus G.H."/>
            <person name="Fischer R."/>
            <person name="Frisvad J.C."/>
            <person name="Goldman G.H."/>
            <person name="Houbraken J."/>
            <person name="Oakley B."/>
            <person name="Pocsi I."/>
            <person name="Scazzocchio C."/>
            <person name="Seiboth B."/>
            <person name="vanKuyk P.A."/>
            <person name="Wortman J."/>
            <person name="Dyer P.S."/>
            <person name="Grigoriev I.V."/>
        </authorList>
    </citation>
    <scope>NUCLEOTIDE SEQUENCE [LARGE SCALE GENOMIC DNA]</scope>
    <source>
        <strain evidence="2">ATCC 16872 / CBS 172.66 / WB 5094</strain>
    </source>
</reference>
<dbReference type="VEuPathDB" id="FungiDB:ASPACDRAFT_125807"/>
<sequence>MSNTSNCGADALRPRRLQSLKVSAYSQLSWSALIASGQCATKLPDQCSRIQTLLNQTPSIPSALEVPDSIVGNNLVLEGYSRWSVSSRSQRMGSECALDASKASCPRSAYIGVSRPSTCVLSGGFIPQWSGFQSLAQSSGNHLALCVLGWSYVLSGPVT</sequence>
<dbReference type="Proteomes" id="UP000184546">
    <property type="component" value="Unassembled WGS sequence"/>
</dbReference>
<dbReference type="GeneID" id="30970663"/>
<accession>A0A1L9WJB2</accession>
<evidence type="ECO:0000313" key="1">
    <source>
        <dbReference type="EMBL" id="OJJ96244.1"/>
    </source>
</evidence>